<evidence type="ECO:0000256" key="2">
    <source>
        <dbReference type="SAM" id="Phobius"/>
    </source>
</evidence>
<dbReference type="AlphaFoldDB" id="A2DM41"/>
<dbReference type="Proteomes" id="UP000001542">
    <property type="component" value="Unassembled WGS sequence"/>
</dbReference>
<accession>A2DM41</accession>
<dbReference type="KEGG" id="tva:5463957"/>
<feature type="transmembrane region" description="Helical" evidence="2">
    <location>
        <begin position="810"/>
        <end position="834"/>
    </location>
</feature>
<protein>
    <submittedName>
        <fullName evidence="3">Uncharacterized protein</fullName>
    </submittedName>
</protein>
<dbReference type="STRING" id="5722.A2DM41"/>
<reference evidence="3" key="1">
    <citation type="submission" date="2006-10" db="EMBL/GenBank/DDBJ databases">
        <authorList>
            <person name="Amadeo P."/>
            <person name="Zhao Q."/>
            <person name="Wortman J."/>
            <person name="Fraser-Liggett C."/>
            <person name="Carlton J."/>
        </authorList>
    </citation>
    <scope>NUCLEOTIDE SEQUENCE</scope>
    <source>
        <strain evidence="3">G3</strain>
    </source>
</reference>
<dbReference type="InParanoid" id="A2DM41"/>
<feature type="region of interest" description="Disordered" evidence="1">
    <location>
        <begin position="103"/>
        <end position="378"/>
    </location>
</feature>
<gene>
    <name evidence="3" type="ORF">TVAG_083140</name>
</gene>
<organism evidence="3 4">
    <name type="scientific">Trichomonas vaginalis (strain ATCC PRA-98 / G3)</name>
    <dbReference type="NCBI Taxonomy" id="412133"/>
    <lineage>
        <taxon>Eukaryota</taxon>
        <taxon>Metamonada</taxon>
        <taxon>Parabasalia</taxon>
        <taxon>Trichomonadida</taxon>
        <taxon>Trichomonadidae</taxon>
        <taxon>Trichomonas</taxon>
    </lineage>
</organism>
<dbReference type="EMBL" id="DS113218">
    <property type="protein sequence ID" value="EAY18461.1"/>
    <property type="molecule type" value="Genomic_DNA"/>
</dbReference>
<feature type="compositionally biased region" description="Low complexity" evidence="1">
    <location>
        <begin position="907"/>
        <end position="921"/>
    </location>
</feature>
<evidence type="ECO:0000313" key="4">
    <source>
        <dbReference type="Proteomes" id="UP000001542"/>
    </source>
</evidence>
<proteinExistence type="predicted"/>
<reference evidence="3" key="2">
    <citation type="journal article" date="2007" name="Science">
        <title>Draft genome sequence of the sexually transmitted pathogen Trichomonas vaginalis.</title>
        <authorList>
            <person name="Carlton J.M."/>
            <person name="Hirt R.P."/>
            <person name="Silva J.C."/>
            <person name="Delcher A.L."/>
            <person name="Schatz M."/>
            <person name="Zhao Q."/>
            <person name="Wortman J.R."/>
            <person name="Bidwell S.L."/>
            <person name="Alsmark U.C.M."/>
            <person name="Besteiro S."/>
            <person name="Sicheritz-Ponten T."/>
            <person name="Noel C.J."/>
            <person name="Dacks J.B."/>
            <person name="Foster P.G."/>
            <person name="Simillion C."/>
            <person name="Van de Peer Y."/>
            <person name="Miranda-Saavedra D."/>
            <person name="Barton G.J."/>
            <person name="Westrop G.D."/>
            <person name="Mueller S."/>
            <person name="Dessi D."/>
            <person name="Fiori P.L."/>
            <person name="Ren Q."/>
            <person name="Paulsen I."/>
            <person name="Zhang H."/>
            <person name="Bastida-Corcuera F.D."/>
            <person name="Simoes-Barbosa A."/>
            <person name="Brown M.T."/>
            <person name="Hayes R.D."/>
            <person name="Mukherjee M."/>
            <person name="Okumura C.Y."/>
            <person name="Schneider R."/>
            <person name="Smith A.J."/>
            <person name="Vanacova S."/>
            <person name="Villalvazo M."/>
            <person name="Haas B.J."/>
            <person name="Pertea M."/>
            <person name="Feldblyum T.V."/>
            <person name="Utterback T.R."/>
            <person name="Shu C.L."/>
            <person name="Osoegawa K."/>
            <person name="de Jong P.J."/>
            <person name="Hrdy I."/>
            <person name="Horvathova L."/>
            <person name="Zubacova Z."/>
            <person name="Dolezal P."/>
            <person name="Malik S.B."/>
            <person name="Logsdon J.M. Jr."/>
            <person name="Henze K."/>
            <person name="Gupta A."/>
            <person name="Wang C.C."/>
            <person name="Dunne R.L."/>
            <person name="Upcroft J.A."/>
            <person name="Upcroft P."/>
            <person name="White O."/>
            <person name="Salzberg S.L."/>
            <person name="Tang P."/>
            <person name="Chiu C.-H."/>
            <person name="Lee Y.-S."/>
            <person name="Embley T.M."/>
            <person name="Coombs G.H."/>
            <person name="Mottram J.C."/>
            <person name="Tachezy J."/>
            <person name="Fraser-Liggett C.M."/>
            <person name="Johnson P.J."/>
        </authorList>
    </citation>
    <scope>NUCLEOTIDE SEQUENCE [LARGE SCALE GENOMIC DNA]</scope>
    <source>
        <strain evidence="3">G3</strain>
    </source>
</reference>
<keyword evidence="2" id="KW-1133">Transmembrane helix</keyword>
<feature type="compositionally biased region" description="Low complexity" evidence="1">
    <location>
        <begin position="115"/>
        <end position="342"/>
    </location>
</feature>
<evidence type="ECO:0000313" key="3">
    <source>
        <dbReference type="EMBL" id="EAY18461.1"/>
    </source>
</evidence>
<name>A2DM41_TRIV3</name>
<keyword evidence="2" id="KW-0812">Transmembrane</keyword>
<feature type="region of interest" description="Disordered" evidence="1">
    <location>
        <begin position="885"/>
        <end position="923"/>
    </location>
</feature>
<feature type="compositionally biased region" description="Polar residues" evidence="1">
    <location>
        <begin position="349"/>
        <end position="362"/>
    </location>
</feature>
<dbReference type="VEuPathDB" id="TrichDB:TVAGG3_0984230"/>
<feature type="compositionally biased region" description="Pro residues" evidence="1">
    <location>
        <begin position="364"/>
        <end position="378"/>
    </location>
</feature>
<keyword evidence="2" id="KW-0472">Membrane</keyword>
<keyword evidence="4" id="KW-1185">Reference proteome</keyword>
<sequence>MQKLIHHLHQVHQVKIPLHLLHQAQKANHHLPPPLHRKVKLPHLHLQRVKQLHPHPLQKVKQLHPHPLQRVKLPHHHPLQRVKQLHHHPLQRVKQLHHHPLQRVKLPHHQPLQRSETTSSSSSTESETTSSSSSTESETTSSSSSTERETTSSSTSTESETTSSSSPTESETTSSSISTSTSSESELSISTSTSSESESSISTSTSSESESSISTSTSSESESSISTSTSSESETSISTSTSSESETSISTSTSSESESSISTSTSSESESSISTSTSSESESSISTSTSSESETSISTSTSSESETSISTSTSSESETSISTSTSSESESTESTSSSSSSEFIYIPTPESTPKSTPASTPARSPYPTPLPITTPSPSPAPIEGNAVFCAYGGVSKYCPAGVTTVVLGEVENYVKSISISSDTRLLIYVAGVGTATLNLAKFTGYEINITGCDNNAITAKVTLPDTYSKLLFTDFILSLQTTSSTHALSCETIYLDNVTLSSTASEITLSATDIHSDIVSLEKTSTVTASDLFEVFDHTREPSSVPSISYKRIWFGYSIPRVEIKASKFHVPHSKLDVPFSSSVTEYKLNSPTTITVSASESSLRYILEDSNPTMTALFTKPSTLTIEGNTPLILQTTDIVNLKPQQETSKLLIMSGSKIKIAATDVKKLNMANTLESKIYIPADTTYNNVDANVSSVSIYNNDDLITALSDFTENNNKVYLENNNKRIQLKVNIDGTGMTTSPIGVKIEDGTTTIINVTNADDKVELTINYNSTDASVQVNGNVQLVSEEGENVEASQFSLSSDKKKNIGLIIGIVIACLVFIVIIILIIIFLTPVGDKLNVTTYGPFAGEASESETTPDILKPTFDELMTNPNAMKVYQFQNEDETGNPFDDNNAEESGFFTGQNNNTGFEGSNNNNSADNDKKFYWNGNFW</sequence>
<evidence type="ECO:0000256" key="1">
    <source>
        <dbReference type="SAM" id="MobiDB-lite"/>
    </source>
</evidence>